<protein>
    <submittedName>
        <fullName evidence="2">MFS transporter</fullName>
    </submittedName>
</protein>
<name>A0A7H8UZX0_STRSA</name>
<keyword evidence="1" id="KW-0812">Transmembrane</keyword>
<reference evidence="2 3" key="1">
    <citation type="submission" date="2019-06" db="EMBL/GenBank/DDBJ databases">
        <title>The organization of the Streptococcus sanguinis genomes.</title>
        <authorList>
            <person name="Wang H.Y."/>
            <person name="Chen Y.Y.M."/>
            <person name="Wu C.H."/>
        </authorList>
    </citation>
    <scope>NUCLEOTIDE SEQUENCE [LARGE SCALE GENOMIC DNA]</scope>
    <source>
        <strain evidence="2 3">CGMH058</strain>
    </source>
</reference>
<dbReference type="Proteomes" id="UP000509535">
    <property type="component" value="Chromosome"/>
</dbReference>
<evidence type="ECO:0000313" key="3">
    <source>
        <dbReference type="Proteomes" id="UP000509535"/>
    </source>
</evidence>
<feature type="transmembrane region" description="Helical" evidence="1">
    <location>
        <begin position="29"/>
        <end position="47"/>
    </location>
</feature>
<dbReference type="EMBL" id="CP040798">
    <property type="protein sequence ID" value="QLB49670.1"/>
    <property type="molecule type" value="Genomic_DNA"/>
</dbReference>
<organism evidence="2 3">
    <name type="scientific">Streptococcus sanguinis</name>
    <dbReference type="NCBI Taxonomy" id="1305"/>
    <lineage>
        <taxon>Bacteria</taxon>
        <taxon>Bacillati</taxon>
        <taxon>Bacillota</taxon>
        <taxon>Bacilli</taxon>
        <taxon>Lactobacillales</taxon>
        <taxon>Streptococcaceae</taxon>
        <taxon>Streptococcus</taxon>
    </lineage>
</organism>
<proteinExistence type="predicted"/>
<keyword evidence="1" id="KW-0472">Membrane</keyword>
<accession>A0A7H8UZX0</accession>
<sequence>MQMRIALKLDISYFSEFVHIAEQPDKSRLRQLIIFIPLFFIYCLFYQKKS</sequence>
<gene>
    <name evidence="2" type="ORF">FDP16_03410</name>
</gene>
<keyword evidence="1" id="KW-1133">Transmembrane helix</keyword>
<evidence type="ECO:0000313" key="2">
    <source>
        <dbReference type="EMBL" id="QLB49670.1"/>
    </source>
</evidence>
<evidence type="ECO:0000256" key="1">
    <source>
        <dbReference type="SAM" id="Phobius"/>
    </source>
</evidence>
<dbReference type="AlphaFoldDB" id="A0A7H8UZX0"/>